<dbReference type="STRING" id="32473.ENSXCOP00000024529"/>
<sequence length="319" mass="36350">MSTSELKTITVIGSGLIGRSWAMVFISGGYQVKIYDNQPGQAARAITEIRKQTVELEGAHMLRGDLSAAQQLALLSCYEDLAPALEGAFFVQECVFEELEVKQSVFQEVERFVGKAVILSSSTSCLVPSSVFAKVQERSRCLVSHPVNPPYYVKLVELVPHPETVPAVMDATRSLMTKVCRMYSEGIHEICHFPMDFFPPENNKTAKGWTLTVSFIFYRDKFIIMIRSLIQLCHDKFQSIIFQTSTTCPFCWFYYFLHCLANESISKFENVQFSDTNHALVLKKRVTNRDLFEEHYMGLWSCDCCVMQSEPNSYLKKTK</sequence>
<dbReference type="SUPFAM" id="SSF51735">
    <property type="entry name" value="NAD(P)-binding Rossmann-fold domains"/>
    <property type="match status" value="1"/>
</dbReference>
<proteinExistence type="predicted"/>
<dbReference type="GO" id="GO:0006631">
    <property type="term" value="P:fatty acid metabolic process"/>
    <property type="evidence" value="ECO:0007669"/>
    <property type="project" value="InterPro"/>
</dbReference>
<dbReference type="Gene3D" id="3.40.50.720">
    <property type="entry name" value="NAD(P)-binding Rossmann-like Domain"/>
    <property type="match status" value="1"/>
</dbReference>
<evidence type="ECO:0000313" key="2">
    <source>
        <dbReference type="Ensembl" id="ENSXCOP00000024529.1"/>
    </source>
</evidence>
<dbReference type="Proteomes" id="UP000261380">
    <property type="component" value="Unplaced"/>
</dbReference>
<dbReference type="GO" id="GO:0050104">
    <property type="term" value="F:L-gulonate 3-dehydrogenase activity"/>
    <property type="evidence" value="ECO:0007669"/>
    <property type="project" value="TreeGrafter"/>
</dbReference>
<dbReference type="GO" id="GO:0070403">
    <property type="term" value="F:NAD+ binding"/>
    <property type="evidence" value="ECO:0007669"/>
    <property type="project" value="InterPro"/>
</dbReference>
<evidence type="ECO:0000259" key="1">
    <source>
        <dbReference type="Pfam" id="PF02737"/>
    </source>
</evidence>
<organism evidence="2 3">
    <name type="scientific">Xiphophorus couchianus</name>
    <name type="common">Monterrey platyfish</name>
    <dbReference type="NCBI Taxonomy" id="32473"/>
    <lineage>
        <taxon>Eukaryota</taxon>
        <taxon>Metazoa</taxon>
        <taxon>Chordata</taxon>
        <taxon>Craniata</taxon>
        <taxon>Vertebrata</taxon>
        <taxon>Euteleostomi</taxon>
        <taxon>Actinopterygii</taxon>
        <taxon>Neopterygii</taxon>
        <taxon>Teleostei</taxon>
        <taxon>Neoteleostei</taxon>
        <taxon>Acanthomorphata</taxon>
        <taxon>Ovalentaria</taxon>
        <taxon>Atherinomorphae</taxon>
        <taxon>Cyprinodontiformes</taxon>
        <taxon>Poeciliidae</taxon>
        <taxon>Poeciliinae</taxon>
        <taxon>Xiphophorus</taxon>
    </lineage>
</organism>
<dbReference type="PANTHER" id="PTHR48075:SF1">
    <property type="entry name" value="LAMBDA-CRYSTALLIN HOMOLOG"/>
    <property type="match status" value="1"/>
</dbReference>
<dbReference type="Pfam" id="PF02737">
    <property type="entry name" value="3HCDH_N"/>
    <property type="match status" value="1"/>
</dbReference>
<reference evidence="2" key="1">
    <citation type="submission" date="2025-08" db="UniProtKB">
        <authorList>
            <consortium name="Ensembl"/>
        </authorList>
    </citation>
    <scope>IDENTIFICATION</scope>
</reference>
<dbReference type="InterPro" id="IPR006176">
    <property type="entry name" value="3-OHacyl-CoA_DH_NAD-bd"/>
</dbReference>
<accession>A0A3B5MJL8</accession>
<name>A0A3B5MJL8_9TELE</name>
<dbReference type="PANTHER" id="PTHR48075">
    <property type="entry name" value="3-HYDROXYACYL-COA DEHYDROGENASE FAMILY PROTEIN"/>
    <property type="match status" value="1"/>
</dbReference>
<dbReference type="Ensembl" id="ENSXCOT00000024825.1">
    <property type="protein sequence ID" value="ENSXCOP00000024529.1"/>
    <property type="gene ID" value="ENSXCOG00000018320.1"/>
</dbReference>
<feature type="domain" description="3-hydroxyacyl-CoA dehydrogenase NAD binding" evidence="1">
    <location>
        <begin position="8"/>
        <end position="179"/>
    </location>
</feature>
<keyword evidence="3" id="KW-1185">Reference proteome</keyword>
<evidence type="ECO:0000313" key="3">
    <source>
        <dbReference type="Proteomes" id="UP000261380"/>
    </source>
</evidence>
<protein>
    <submittedName>
        <fullName evidence="2">Crystallin, lambda 1</fullName>
    </submittedName>
</protein>
<dbReference type="FunFam" id="3.40.50.720:FF:000356">
    <property type="entry name" value="Lambda-crystallin homolog"/>
    <property type="match status" value="1"/>
</dbReference>
<dbReference type="AlphaFoldDB" id="A0A3B5MJL8"/>
<reference evidence="2" key="2">
    <citation type="submission" date="2025-09" db="UniProtKB">
        <authorList>
            <consortium name="Ensembl"/>
        </authorList>
    </citation>
    <scope>IDENTIFICATION</scope>
</reference>
<dbReference type="GeneTree" id="ENSGT00390000007182"/>
<dbReference type="InterPro" id="IPR036291">
    <property type="entry name" value="NAD(P)-bd_dom_sf"/>
</dbReference>